<comment type="caution">
    <text evidence="1">The sequence shown here is derived from an EMBL/GenBank/DDBJ whole genome shotgun (WGS) entry which is preliminary data.</text>
</comment>
<gene>
    <name evidence="1" type="ORF">V1525DRAFT_376083</name>
</gene>
<dbReference type="EMBL" id="MU971362">
    <property type="protein sequence ID" value="KAK9237991.1"/>
    <property type="molecule type" value="Genomic_DNA"/>
</dbReference>
<accession>A0ACC3T254</accession>
<evidence type="ECO:0000313" key="2">
    <source>
        <dbReference type="Proteomes" id="UP001433508"/>
    </source>
</evidence>
<protein>
    <submittedName>
        <fullName evidence="1">Major facilitator superfamily domain-containing protein</fullName>
    </submittedName>
</protein>
<name>A0ACC3T254_LIPKO</name>
<keyword evidence="2" id="KW-1185">Reference proteome</keyword>
<dbReference type="Proteomes" id="UP001433508">
    <property type="component" value="Unassembled WGS sequence"/>
</dbReference>
<proteinExistence type="predicted"/>
<evidence type="ECO:0000313" key="1">
    <source>
        <dbReference type="EMBL" id="KAK9237991.1"/>
    </source>
</evidence>
<sequence length="551" mass="60383">MTSAANAPPIPTKDSYSSTSSTATSSSSGTEPSLEKKDVLQDVEASDDESAARERLELAQIRSGAVDLDPDEQNEELQRGMSRVDSKNPDVVGWDSPDDPENPFNWPNRKKWRVTFIVALVTFCVAFASSVFTAGISLIAADLHVSETVATLGLTLYVCGFATGPLIFAPMSEVYGRNVVYIGTWIPFMLFQISCALSKNAPTLLISRLICGIAGSSPLSNAGATLGDIWSPAERGDAMSFFTLAPFMGPVFGPLISGFLCEYVSWRWTFWLVLIMSGVIFILLVFALPETYGKTLLERKAARLRKELGNDNLHAAHERGGVSHMQTLMHSIVRPVVMLFTEPIVFLTALYCAVVYAILYMNFIAYPIVYQLERGWGIGIGGLPFLGIGFGMVGAIATSPFQTKVYLKLTAQKGNGKIYPEARLPFSIFGAFCLPVGLVWFGWATLPQVHWICSVLAGIPFGFGMVTLFLCMFSYLVDTYLLYAASSLAANTLLRSLFGAFFPLFASRMYITLSPPWACTLLGFISLAMAPIPYLFYKYGPAIRARSRRTF</sequence>
<reference evidence="2" key="1">
    <citation type="journal article" date="2024" name="Front. Bioeng. Biotechnol.">
        <title>Genome-scale model development and genomic sequencing of the oleaginous clade Lipomyces.</title>
        <authorList>
            <person name="Czajka J.J."/>
            <person name="Han Y."/>
            <person name="Kim J."/>
            <person name="Mondo S.J."/>
            <person name="Hofstad B.A."/>
            <person name="Robles A."/>
            <person name="Haridas S."/>
            <person name="Riley R."/>
            <person name="LaButti K."/>
            <person name="Pangilinan J."/>
            <person name="Andreopoulos W."/>
            <person name="Lipzen A."/>
            <person name="Yan J."/>
            <person name="Wang M."/>
            <person name="Ng V."/>
            <person name="Grigoriev I.V."/>
            <person name="Spatafora J.W."/>
            <person name="Magnuson J.K."/>
            <person name="Baker S.E."/>
            <person name="Pomraning K.R."/>
        </authorList>
    </citation>
    <scope>NUCLEOTIDE SEQUENCE [LARGE SCALE GENOMIC DNA]</scope>
    <source>
        <strain evidence="2">CBS 7786</strain>
    </source>
</reference>
<organism evidence="1 2">
    <name type="scientific">Lipomyces kononenkoae</name>
    <name type="common">Yeast</name>
    <dbReference type="NCBI Taxonomy" id="34357"/>
    <lineage>
        <taxon>Eukaryota</taxon>
        <taxon>Fungi</taxon>
        <taxon>Dikarya</taxon>
        <taxon>Ascomycota</taxon>
        <taxon>Saccharomycotina</taxon>
        <taxon>Lipomycetes</taxon>
        <taxon>Lipomycetales</taxon>
        <taxon>Lipomycetaceae</taxon>
        <taxon>Lipomyces</taxon>
    </lineage>
</organism>